<evidence type="ECO:0000256" key="1">
    <source>
        <dbReference type="SAM" id="Phobius"/>
    </source>
</evidence>
<gene>
    <name evidence="2" type="ORF">SAMN02745691_01238</name>
</gene>
<dbReference type="STRING" id="1122934.SAMN02745691_01238"/>
<keyword evidence="1" id="KW-1133">Transmembrane helix</keyword>
<keyword evidence="1" id="KW-0812">Transmembrane</keyword>
<keyword evidence="3" id="KW-1185">Reference proteome</keyword>
<keyword evidence="1" id="KW-0472">Membrane</keyword>
<keyword evidence="2" id="KW-0132">Cell division</keyword>
<dbReference type="OrthoDB" id="2051525at2"/>
<dbReference type="GO" id="GO:0051301">
    <property type="term" value="P:cell division"/>
    <property type="evidence" value="ECO:0007669"/>
    <property type="project" value="UniProtKB-KW"/>
</dbReference>
<reference evidence="2 3" key="1">
    <citation type="submission" date="2016-11" db="EMBL/GenBank/DDBJ databases">
        <authorList>
            <person name="Jaros S."/>
            <person name="Januszkiewicz K."/>
            <person name="Wedrychowicz H."/>
        </authorList>
    </citation>
    <scope>NUCLEOTIDE SEQUENCE [LARGE SCALE GENOMIC DNA]</scope>
    <source>
        <strain evidence="2 3">DSM 15970</strain>
    </source>
</reference>
<keyword evidence="2" id="KW-0131">Cell cycle</keyword>
<name>A0A1M6G362_9FIRM</name>
<evidence type="ECO:0000313" key="3">
    <source>
        <dbReference type="Proteomes" id="UP000184342"/>
    </source>
</evidence>
<dbReference type="EMBL" id="FQYT01000011">
    <property type="protein sequence ID" value="SHJ04354.1"/>
    <property type="molecule type" value="Genomic_DNA"/>
</dbReference>
<dbReference type="AlphaFoldDB" id="A0A1M6G362"/>
<dbReference type="Proteomes" id="UP000184342">
    <property type="component" value="Unassembled WGS sequence"/>
</dbReference>
<dbReference type="RefSeq" id="WP_073993488.1">
    <property type="nucleotide sequence ID" value="NZ_FQYT01000011.1"/>
</dbReference>
<proteinExistence type="predicted"/>
<feature type="transmembrane region" description="Helical" evidence="1">
    <location>
        <begin position="55"/>
        <end position="76"/>
    </location>
</feature>
<protein>
    <submittedName>
        <fullName evidence="2">Cell division protein FtsL</fullName>
    </submittedName>
</protein>
<organism evidence="2 3">
    <name type="scientific">Parasporobacterium paucivorans DSM 15970</name>
    <dbReference type="NCBI Taxonomy" id="1122934"/>
    <lineage>
        <taxon>Bacteria</taxon>
        <taxon>Bacillati</taxon>
        <taxon>Bacillota</taxon>
        <taxon>Clostridia</taxon>
        <taxon>Lachnospirales</taxon>
        <taxon>Lachnospiraceae</taxon>
        <taxon>Parasporobacterium</taxon>
    </lineage>
</organism>
<accession>A0A1M6G362</accession>
<sequence>MSRNSQAGQLYVYGNAVRKEESIPQRIPRQFQEPPRRNPNVRKNRNKALSMNAPYVVFLAAAVFACLTMCVGYIMIRTENMRLSNDITSLKQQIEAVSTQNDALDYSINSFIDVNNIIKVATEELGMVKSSKDNIKLYDGTEREYMNQYAEIPQ</sequence>
<evidence type="ECO:0000313" key="2">
    <source>
        <dbReference type="EMBL" id="SHJ04354.1"/>
    </source>
</evidence>